<reference evidence="2 3" key="1">
    <citation type="submission" date="2019-06" db="EMBL/GenBank/DDBJ databases">
        <title>Sequencing the genomes of 1000 actinobacteria strains.</title>
        <authorList>
            <person name="Klenk H.-P."/>
        </authorList>
    </citation>
    <scope>NUCLEOTIDE SEQUENCE [LARGE SCALE GENOMIC DNA]</scope>
    <source>
        <strain evidence="2 3">DSM 18607</strain>
    </source>
</reference>
<dbReference type="RefSeq" id="WP_141848235.1">
    <property type="nucleotide sequence ID" value="NZ_BAAAPR010000003.1"/>
</dbReference>
<dbReference type="InterPro" id="IPR041629">
    <property type="entry name" value="SCP_3"/>
</dbReference>
<protein>
    <recommendedName>
        <fullName evidence="1">Bacterial SCP orthologue domain-containing protein</fullName>
    </recommendedName>
</protein>
<evidence type="ECO:0000313" key="3">
    <source>
        <dbReference type="Proteomes" id="UP000317893"/>
    </source>
</evidence>
<comment type="caution">
    <text evidence="2">The sequence shown here is derived from an EMBL/GenBank/DDBJ whole genome shotgun (WGS) entry which is preliminary data.</text>
</comment>
<dbReference type="SUPFAM" id="SSF55718">
    <property type="entry name" value="SCP-like"/>
    <property type="match status" value="1"/>
</dbReference>
<dbReference type="AlphaFoldDB" id="A0A542E077"/>
<evidence type="ECO:0000313" key="2">
    <source>
        <dbReference type="EMBL" id="TQJ08761.1"/>
    </source>
</evidence>
<gene>
    <name evidence="2" type="ORF">FB458_1853</name>
</gene>
<evidence type="ECO:0000259" key="1">
    <source>
        <dbReference type="Pfam" id="PF17844"/>
    </source>
</evidence>
<accession>A0A542E077</accession>
<feature type="domain" description="Bacterial SCP orthologue" evidence="1">
    <location>
        <begin position="30"/>
        <end position="122"/>
    </location>
</feature>
<proteinExistence type="predicted"/>
<dbReference type="EMBL" id="VFMN01000001">
    <property type="protein sequence ID" value="TQJ08761.1"/>
    <property type="molecule type" value="Genomic_DNA"/>
</dbReference>
<sequence>MPPRRRTDPAAGRSALEAVRAAGGDPSGLDRATVGAAVRYTLEEFAVRHPGRSVELRVPPYGAVQGIEGPTHKRGTPPNVFETDAATWLALATGTLAWDEALGSGAVRASGLRADLAPYLPLGAL</sequence>
<dbReference type="Gene3D" id="3.30.1050.40">
    <property type="match status" value="1"/>
</dbReference>
<dbReference type="InterPro" id="IPR036527">
    <property type="entry name" value="SCP2_sterol-bd_dom_sf"/>
</dbReference>
<organism evidence="2 3">
    <name type="scientific">Lapillicoccus jejuensis</name>
    <dbReference type="NCBI Taxonomy" id="402171"/>
    <lineage>
        <taxon>Bacteria</taxon>
        <taxon>Bacillati</taxon>
        <taxon>Actinomycetota</taxon>
        <taxon>Actinomycetes</taxon>
        <taxon>Micrococcales</taxon>
        <taxon>Intrasporangiaceae</taxon>
        <taxon>Lapillicoccus</taxon>
    </lineage>
</organism>
<dbReference type="OrthoDB" id="8481083at2"/>
<name>A0A542E077_9MICO</name>
<dbReference type="Pfam" id="PF17844">
    <property type="entry name" value="SCP_3"/>
    <property type="match status" value="1"/>
</dbReference>
<dbReference type="Proteomes" id="UP000317893">
    <property type="component" value="Unassembled WGS sequence"/>
</dbReference>
<keyword evidence="3" id="KW-1185">Reference proteome</keyword>